<dbReference type="EMBL" id="JAHLQT010015294">
    <property type="protein sequence ID" value="KAG7169832.1"/>
    <property type="molecule type" value="Genomic_DNA"/>
</dbReference>
<dbReference type="AlphaFoldDB" id="A0A8J5K3B7"/>
<reference evidence="1" key="1">
    <citation type="journal article" date="2021" name="Sci. Adv.">
        <title>The American lobster genome reveals insights on longevity, neural, and immune adaptations.</title>
        <authorList>
            <person name="Polinski J.M."/>
            <person name="Zimin A.V."/>
            <person name="Clark K.F."/>
            <person name="Kohn A.B."/>
            <person name="Sadowski N."/>
            <person name="Timp W."/>
            <person name="Ptitsyn A."/>
            <person name="Khanna P."/>
            <person name="Romanova D.Y."/>
            <person name="Williams P."/>
            <person name="Greenwood S.J."/>
            <person name="Moroz L.L."/>
            <person name="Walt D.R."/>
            <person name="Bodnar A.G."/>
        </authorList>
    </citation>
    <scope>NUCLEOTIDE SEQUENCE</scope>
    <source>
        <strain evidence="1">GMGI-L3</strain>
    </source>
</reference>
<comment type="caution">
    <text evidence="1">The sequence shown here is derived from an EMBL/GenBank/DDBJ whole genome shotgun (WGS) entry which is preliminary data.</text>
</comment>
<gene>
    <name evidence="1" type="ORF">Hamer_G027965</name>
</gene>
<feature type="non-terminal residue" evidence="1">
    <location>
        <position position="218"/>
    </location>
</feature>
<dbReference type="Proteomes" id="UP000747542">
    <property type="component" value="Unassembled WGS sequence"/>
</dbReference>
<evidence type="ECO:0000313" key="2">
    <source>
        <dbReference type="Proteomes" id="UP000747542"/>
    </source>
</evidence>
<proteinExistence type="predicted"/>
<organism evidence="1 2">
    <name type="scientific">Homarus americanus</name>
    <name type="common">American lobster</name>
    <dbReference type="NCBI Taxonomy" id="6706"/>
    <lineage>
        <taxon>Eukaryota</taxon>
        <taxon>Metazoa</taxon>
        <taxon>Ecdysozoa</taxon>
        <taxon>Arthropoda</taxon>
        <taxon>Crustacea</taxon>
        <taxon>Multicrustacea</taxon>
        <taxon>Malacostraca</taxon>
        <taxon>Eumalacostraca</taxon>
        <taxon>Eucarida</taxon>
        <taxon>Decapoda</taxon>
        <taxon>Pleocyemata</taxon>
        <taxon>Astacidea</taxon>
        <taxon>Nephropoidea</taxon>
        <taxon>Nephropidae</taxon>
        <taxon>Homarus</taxon>
    </lineage>
</organism>
<evidence type="ECO:0000313" key="1">
    <source>
        <dbReference type="EMBL" id="KAG7169832.1"/>
    </source>
</evidence>
<name>A0A8J5K3B7_HOMAM</name>
<keyword evidence="2" id="KW-1185">Reference proteome</keyword>
<accession>A0A8J5K3B7</accession>
<sequence>IQQELLGNVGKEITDQELEDLARFQEEEEKDEEDQQSIKEGMSLAAVGQLYNVKDSTARTITLKRKKISCQCSTKGQPVREKAMKRCGMKFVFVDRGPASKGVVVESNTRGAGLQATEQVWNMDLNRFVLEKDASDFHRLKKNRGNLVIQGSYDRLHGKKPHAFKHRDMSLLPVFWMYKGAWTTSHLFSTVSTIVSCQRPNATCTQKRIGVWHPANPR</sequence>
<protein>
    <submittedName>
        <fullName evidence="1">Uncharacterized protein</fullName>
    </submittedName>
</protein>